<gene>
    <name evidence="3" type="ORF">LY11_01825</name>
</gene>
<dbReference type="Gene3D" id="3.20.20.80">
    <property type="entry name" value="Glycosidases"/>
    <property type="match status" value="1"/>
</dbReference>
<keyword evidence="3" id="KW-0326">Glycosidase</keyword>
<keyword evidence="1" id="KW-0732">Signal</keyword>
<dbReference type="SMART" id="SM00642">
    <property type="entry name" value="Aamy"/>
    <property type="match status" value="1"/>
</dbReference>
<dbReference type="RefSeq" id="WP_111633382.1">
    <property type="nucleotide sequence ID" value="NZ_QLLR01000006.1"/>
</dbReference>
<dbReference type="GO" id="GO:0005975">
    <property type="term" value="P:carbohydrate metabolic process"/>
    <property type="evidence" value="ECO:0007669"/>
    <property type="project" value="InterPro"/>
</dbReference>
<dbReference type="InterPro" id="IPR006047">
    <property type="entry name" value="GH13_cat_dom"/>
</dbReference>
<dbReference type="Gene3D" id="2.60.40.1180">
    <property type="entry name" value="Golgi alpha-mannosidase II"/>
    <property type="match status" value="1"/>
</dbReference>
<dbReference type="Proteomes" id="UP000249754">
    <property type="component" value="Unassembled WGS sequence"/>
</dbReference>
<dbReference type="SUPFAM" id="SSF51445">
    <property type="entry name" value="(Trans)glycosidases"/>
    <property type="match status" value="1"/>
</dbReference>
<keyword evidence="3" id="KW-0378">Hydrolase</keyword>
<dbReference type="EMBL" id="QLLR01000006">
    <property type="protein sequence ID" value="RAJ32144.1"/>
    <property type="molecule type" value="Genomic_DNA"/>
</dbReference>
<dbReference type="SUPFAM" id="SSF51011">
    <property type="entry name" value="Glycosyl hydrolase domain"/>
    <property type="match status" value="1"/>
</dbReference>
<reference evidence="3 4" key="1">
    <citation type="submission" date="2018-06" db="EMBL/GenBank/DDBJ databases">
        <title>Genomic Encyclopedia of Archaeal and Bacterial Type Strains, Phase II (KMG-II): from individual species to whole genera.</title>
        <authorList>
            <person name="Goeker M."/>
        </authorList>
    </citation>
    <scope>NUCLEOTIDE SEQUENCE [LARGE SCALE GENOMIC DNA]</scope>
    <source>
        <strain evidence="3 4">DSM 14825</strain>
    </source>
</reference>
<evidence type="ECO:0000256" key="1">
    <source>
        <dbReference type="SAM" id="SignalP"/>
    </source>
</evidence>
<dbReference type="CDD" id="cd11313">
    <property type="entry name" value="AmyAc_arch_bac_AmyA"/>
    <property type="match status" value="1"/>
</dbReference>
<comment type="caution">
    <text evidence="3">The sequence shown here is derived from an EMBL/GenBank/DDBJ whole genome shotgun (WGS) entry which is preliminary data.</text>
</comment>
<protein>
    <submittedName>
        <fullName evidence="3">Glycosidase</fullName>
    </submittedName>
</protein>
<feature type="signal peptide" evidence="1">
    <location>
        <begin position="1"/>
        <end position="24"/>
    </location>
</feature>
<proteinExistence type="predicted"/>
<dbReference type="GO" id="GO:0016798">
    <property type="term" value="F:hydrolase activity, acting on glycosyl bonds"/>
    <property type="evidence" value="ECO:0007669"/>
    <property type="project" value="UniProtKB-KW"/>
</dbReference>
<dbReference type="InterPro" id="IPR017853">
    <property type="entry name" value="GH"/>
</dbReference>
<evidence type="ECO:0000259" key="2">
    <source>
        <dbReference type="SMART" id="SM00642"/>
    </source>
</evidence>
<dbReference type="OrthoDB" id="9806009at2"/>
<accession>A0A327SWJ7</accession>
<dbReference type="Pfam" id="PF00128">
    <property type="entry name" value="Alpha-amylase"/>
    <property type="match status" value="2"/>
</dbReference>
<evidence type="ECO:0000313" key="3">
    <source>
        <dbReference type="EMBL" id="RAJ32144.1"/>
    </source>
</evidence>
<name>A0A327SWJ7_9SPHI</name>
<feature type="domain" description="Glycosyl hydrolase family 13 catalytic" evidence="2">
    <location>
        <begin position="47"/>
        <end position="366"/>
    </location>
</feature>
<organism evidence="3 4">
    <name type="scientific">Pedobacter cryoconitis</name>
    <dbReference type="NCBI Taxonomy" id="188932"/>
    <lineage>
        <taxon>Bacteria</taxon>
        <taxon>Pseudomonadati</taxon>
        <taxon>Bacteroidota</taxon>
        <taxon>Sphingobacteriia</taxon>
        <taxon>Sphingobacteriales</taxon>
        <taxon>Sphingobacteriaceae</taxon>
        <taxon>Pedobacter</taxon>
    </lineage>
</organism>
<feature type="chain" id="PRO_5016361248" evidence="1">
    <location>
        <begin position="25"/>
        <end position="448"/>
    </location>
</feature>
<dbReference type="AlphaFoldDB" id="A0A327SWJ7"/>
<dbReference type="PANTHER" id="PTHR10357">
    <property type="entry name" value="ALPHA-AMYLASE FAMILY MEMBER"/>
    <property type="match status" value="1"/>
</dbReference>
<dbReference type="InterPro" id="IPR013780">
    <property type="entry name" value="Glyco_hydro_b"/>
</dbReference>
<evidence type="ECO:0000313" key="4">
    <source>
        <dbReference type="Proteomes" id="UP000249754"/>
    </source>
</evidence>
<sequence length="448" mass="50691">MKKIKIIVSLWVIACMLSPLSSIGQTATQFGKQFNGVPDPLDAVIYQVNMRTFSKDGNFKGVSSRLDSIKALGVNLIYLMPIYPVGILKSVNSPYCVSDYKAVNKEFGTIDELRALVKGAHDKDMAVILDWVPNHTSFDHPWTKNKSWYLQDSTGNIISPVGTGWNDVAQLNYKNEDMRAEMVRSMKYWVLTANIDGFRCDYADGQPFDFWQEAISTLRAIPKHKLIFLAEGKRSDHYKAGFDYNFGFTFFEDLVDIYKKNRSVKSIDTLNSSDYKNAANGQSMVRYITNHDVNGSEGTPLELFGQFKGSMAAFAVVSYMKSVPMIYNGQEVGTPYRLTFPFTTTKIDWTINPEQTAVYKKVIAFRNGSKAIRRGSLISYSTDDICAFTREKDAEKVLVLSNMRNKKISYSVPKKLLNMVWKDAFTGNVYKLNTTLALAPYTYLVLKN</sequence>